<evidence type="ECO:0000256" key="2">
    <source>
        <dbReference type="ARBA" id="ARBA00023125"/>
    </source>
</evidence>
<dbReference type="PANTHER" id="PTHR44846">
    <property type="entry name" value="MANNOSYL-D-GLYCERATE TRANSPORT/METABOLISM SYSTEM REPRESSOR MNGR-RELATED"/>
    <property type="match status" value="1"/>
</dbReference>
<organism evidence="6 7">
    <name type="scientific">Streptomyces griseoloalbus</name>
    <dbReference type="NCBI Taxonomy" id="67303"/>
    <lineage>
        <taxon>Bacteria</taxon>
        <taxon>Bacillati</taxon>
        <taxon>Actinomycetota</taxon>
        <taxon>Actinomycetes</taxon>
        <taxon>Kitasatosporales</taxon>
        <taxon>Streptomycetaceae</taxon>
        <taxon>Streptomyces</taxon>
    </lineage>
</organism>
<accession>A0A7W8FCW3</accession>
<dbReference type="EMBL" id="JACHJE010000022">
    <property type="protein sequence ID" value="MBB5129785.1"/>
    <property type="molecule type" value="Genomic_DNA"/>
</dbReference>
<keyword evidence="1" id="KW-0805">Transcription regulation</keyword>
<dbReference type="GO" id="GO:0003700">
    <property type="term" value="F:DNA-binding transcription factor activity"/>
    <property type="evidence" value="ECO:0007669"/>
    <property type="project" value="InterPro"/>
</dbReference>
<gene>
    <name evidence="6" type="ORF">FHS32_006579</name>
</gene>
<reference evidence="6 7" key="1">
    <citation type="submission" date="2020-08" db="EMBL/GenBank/DDBJ databases">
        <title>Genomic Encyclopedia of Type Strains, Phase III (KMG-III): the genomes of soil and plant-associated and newly described type strains.</title>
        <authorList>
            <person name="Whitman W."/>
        </authorList>
    </citation>
    <scope>NUCLEOTIDE SEQUENCE [LARGE SCALE GENOMIC DNA]</scope>
    <source>
        <strain evidence="6 7">CECT 3226</strain>
    </source>
</reference>
<dbReference type="GO" id="GO:0045892">
    <property type="term" value="P:negative regulation of DNA-templated transcription"/>
    <property type="evidence" value="ECO:0007669"/>
    <property type="project" value="TreeGrafter"/>
</dbReference>
<dbReference type="SUPFAM" id="SSF46785">
    <property type="entry name" value="Winged helix' DNA-binding domain"/>
    <property type="match status" value="1"/>
</dbReference>
<dbReference type="InterPro" id="IPR050679">
    <property type="entry name" value="Bact_HTH_transcr_reg"/>
</dbReference>
<feature type="domain" description="HTH gntR-type" evidence="5">
    <location>
        <begin position="89"/>
        <end position="157"/>
    </location>
</feature>
<dbReference type="InterPro" id="IPR000524">
    <property type="entry name" value="Tscrpt_reg_HTH_GntR"/>
</dbReference>
<dbReference type="PROSITE" id="PS50949">
    <property type="entry name" value="HTH_GNTR"/>
    <property type="match status" value="1"/>
</dbReference>
<dbReference type="PANTHER" id="PTHR44846:SF1">
    <property type="entry name" value="MANNOSYL-D-GLYCERATE TRANSPORT_METABOLISM SYSTEM REPRESSOR MNGR-RELATED"/>
    <property type="match status" value="1"/>
</dbReference>
<keyword evidence="2 6" id="KW-0238">DNA-binding</keyword>
<protein>
    <submittedName>
        <fullName evidence="6">DNA-binding transcriptional regulator YhcF (GntR family)</fullName>
    </submittedName>
</protein>
<dbReference type="SMART" id="SM00345">
    <property type="entry name" value="HTH_GNTR"/>
    <property type="match status" value="1"/>
</dbReference>
<dbReference type="InterPro" id="IPR036390">
    <property type="entry name" value="WH_DNA-bd_sf"/>
</dbReference>
<dbReference type="GO" id="GO:0003677">
    <property type="term" value="F:DNA binding"/>
    <property type="evidence" value="ECO:0007669"/>
    <property type="project" value="UniProtKB-KW"/>
</dbReference>
<evidence type="ECO:0000313" key="6">
    <source>
        <dbReference type="EMBL" id="MBB5129785.1"/>
    </source>
</evidence>
<dbReference type="PROSITE" id="PS50164">
    <property type="entry name" value="GIY_YIG"/>
    <property type="match status" value="1"/>
</dbReference>
<dbReference type="InterPro" id="IPR000305">
    <property type="entry name" value="GIY-YIG_endonuc"/>
</dbReference>
<dbReference type="InterPro" id="IPR036388">
    <property type="entry name" value="WH-like_DNA-bd_sf"/>
</dbReference>
<keyword evidence="7" id="KW-1185">Reference proteome</keyword>
<proteinExistence type="predicted"/>
<dbReference type="Proteomes" id="UP000568022">
    <property type="component" value="Unassembled WGS sequence"/>
</dbReference>
<dbReference type="Pfam" id="PF00392">
    <property type="entry name" value="GntR"/>
    <property type="match status" value="1"/>
</dbReference>
<dbReference type="AlphaFoldDB" id="A0A7W8FCW3"/>
<evidence type="ECO:0000256" key="3">
    <source>
        <dbReference type="ARBA" id="ARBA00023163"/>
    </source>
</evidence>
<evidence type="ECO:0000256" key="1">
    <source>
        <dbReference type="ARBA" id="ARBA00023015"/>
    </source>
</evidence>
<name>A0A7W8FCW3_9ACTN</name>
<evidence type="ECO:0000259" key="5">
    <source>
        <dbReference type="PROSITE" id="PS50949"/>
    </source>
</evidence>
<feature type="domain" description="GIY-YIG" evidence="4">
    <location>
        <begin position="1"/>
        <end position="61"/>
    </location>
</feature>
<dbReference type="Gene3D" id="1.10.10.10">
    <property type="entry name" value="Winged helix-like DNA-binding domain superfamily/Winged helix DNA-binding domain"/>
    <property type="match status" value="1"/>
</dbReference>
<sequence>MLLYVGIAKDPKLRWQGHAHSPTSQWWPQVARKEVEWFATREAADAAETAAIEAERPVHNRAKVLSRGSAWGQWGIRSPEINRAITHKDPLSHQVARALRSDITSGKIRPGDRMPTGRELFQRFGVTENTCNLALRRLADEGLCYQPRPHSRYVCAGADSDSPASTHAPSPVPAEDSDLVYRTFRFAPSRPERGAAQIRAKMTEDQWTAFVAAVVAEDARRNAA</sequence>
<evidence type="ECO:0000313" key="7">
    <source>
        <dbReference type="Proteomes" id="UP000568022"/>
    </source>
</evidence>
<evidence type="ECO:0000259" key="4">
    <source>
        <dbReference type="PROSITE" id="PS50164"/>
    </source>
</evidence>
<dbReference type="CDD" id="cd07377">
    <property type="entry name" value="WHTH_GntR"/>
    <property type="match status" value="1"/>
</dbReference>
<keyword evidence="3" id="KW-0804">Transcription</keyword>
<comment type="caution">
    <text evidence="6">The sequence shown here is derived from an EMBL/GenBank/DDBJ whole genome shotgun (WGS) entry which is preliminary data.</text>
</comment>